<evidence type="ECO:0000313" key="2">
    <source>
        <dbReference type="Proteomes" id="UP001177021"/>
    </source>
</evidence>
<protein>
    <submittedName>
        <fullName evidence="1">Uncharacterized protein</fullName>
    </submittedName>
</protein>
<keyword evidence="2" id="KW-1185">Reference proteome</keyword>
<name>A0ACB0LME8_TRIPR</name>
<accession>A0ACB0LME8</accession>
<comment type="caution">
    <text evidence="1">The sequence shown here is derived from an EMBL/GenBank/DDBJ whole genome shotgun (WGS) entry which is preliminary data.</text>
</comment>
<proteinExistence type="predicted"/>
<sequence length="156" mass="16953">MEGTKQLGSSSSSSSSFTSELFGSNDSHPSSASGFFDSIFSPSSKVFGRESMRSAMNGKTATEGSNSKTGTPDYINKESEGETKKTTNKDMSYIYQEQRVQPCHLSSSIYYGGQDIYSHPSNTQDSGLNTTYKKDSGEDDAGSASRGNWWQGSLYY</sequence>
<dbReference type="EMBL" id="CASHSV030000615">
    <property type="protein sequence ID" value="CAJ2670573.1"/>
    <property type="molecule type" value="Genomic_DNA"/>
</dbReference>
<organism evidence="1 2">
    <name type="scientific">Trifolium pratense</name>
    <name type="common">Red clover</name>
    <dbReference type="NCBI Taxonomy" id="57577"/>
    <lineage>
        <taxon>Eukaryota</taxon>
        <taxon>Viridiplantae</taxon>
        <taxon>Streptophyta</taxon>
        <taxon>Embryophyta</taxon>
        <taxon>Tracheophyta</taxon>
        <taxon>Spermatophyta</taxon>
        <taxon>Magnoliopsida</taxon>
        <taxon>eudicotyledons</taxon>
        <taxon>Gunneridae</taxon>
        <taxon>Pentapetalae</taxon>
        <taxon>rosids</taxon>
        <taxon>fabids</taxon>
        <taxon>Fabales</taxon>
        <taxon>Fabaceae</taxon>
        <taxon>Papilionoideae</taxon>
        <taxon>50 kb inversion clade</taxon>
        <taxon>NPAAA clade</taxon>
        <taxon>Hologalegina</taxon>
        <taxon>IRL clade</taxon>
        <taxon>Trifolieae</taxon>
        <taxon>Trifolium</taxon>
    </lineage>
</organism>
<evidence type="ECO:0000313" key="1">
    <source>
        <dbReference type="EMBL" id="CAJ2670573.1"/>
    </source>
</evidence>
<gene>
    <name evidence="1" type="ORF">MILVUS5_LOCUS34586</name>
</gene>
<dbReference type="Proteomes" id="UP001177021">
    <property type="component" value="Unassembled WGS sequence"/>
</dbReference>
<reference evidence="1" key="1">
    <citation type="submission" date="2023-10" db="EMBL/GenBank/DDBJ databases">
        <authorList>
            <person name="Rodriguez Cubillos JULIANA M."/>
            <person name="De Vega J."/>
        </authorList>
    </citation>
    <scope>NUCLEOTIDE SEQUENCE</scope>
</reference>